<dbReference type="Pfam" id="PF00514">
    <property type="entry name" value="Arm"/>
    <property type="match status" value="1"/>
</dbReference>
<dbReference type="PROSITE" id="PS50176">
    <property type="entry name" value="ARM_REPEAT"/>
    <property type="match status" value="2"/>
</dbReference>
<dbReference type="Pfam" id="PF00168">
    <property type="entry name" value="C2"/>
    <property type="match status" value="1"/>
</dbReference>
<dbReference type="PROSITE" id="PS50004">
    <property type="entry name" value="C2"/>
    <property type="match status" value="1"/>
</dbReference>
<dbReference type="GO" id="GO:0010330">
    <property type="term" value="C:cellulose synthase complex"/>
    <property type="evidence" value="ECO:0007669"/>
    <property type="project" value="InterPro"/>
</dbReference>
<sequence length="2392" mass="257675">MWWRIELCTYGWSCRPTIERVRWVRSEERLQAGGDHDWVFGMECTRARPCLDQTELELVDGYCGEGDEEKTTLIESGTGFTGSDGDSSSSRDFSGYFKISAKFSGDYLDRYEGNAALNSGVGRDFGHLPQIWLSRDSLLGDSASDPIVDYPFGYQRREKVPIPSSYPSSLFRPKDLHSLTSVCGGYWIPTELEPFPLLDTRFADDLVVDYWEIANYLDLMLMASNVLEGMRLEVGSIFHGIEHQAKLAATIAWRYTSSNGGNHGALDLERNVDGKVQESEPSTPHSALKMSARDRGNMEDTDGTLSSVAQCIEKLRQNSSTTSEKENSLKQLLELIQTREKAFGAVGSHSQAVPILVSLLRSGSLGVKMLAASVLGSLCAEEELRMKVLLGGCIPPLLALLKSNLVEGQMAAAKTIYAVSQGGSRRDHVGSKIFSTEGVVPVLWEQLKIGLNNGSVVDTLLTGALKNLSKSKEGFWLATTESGGVDILIKLLANGQPSSIANVCYLLGCMMMEDTSVCSRIIASDTIKLLLKLLGQGNEASVRAEAAGALKSLSAQCKEARREIANSNGIPALINATIAPSKEFMQGEAAQALQENAMCALANISGGLSFVISSLGESLESCSSPAQIADTLGALASALMIYDSNAESVRASDPFTIEKILVKQFKPTVPFLVQERTIEALASLYGNAILSRGLNNADAKHLLVGLVTMATGEVQLELLKSLLTFCSKESSLWQALQGRQGVQLLISLLGLSSEQQQECAVSLLCLLSDENNESKWAITAAGGIPPLVQILETGSAKAKEDSAKILGNLCNHSEDIRACVQSADAVPALLWLLKNGSENGKEIAARTLNHLIHMSDTGTISQLSTLLISEQPESKVHVLDALRSLLSVSPFSDILHDGSAANDAIQTMIKILCSAKEETQAKSASVLAELFYFRKDLRESHISVNALLSIMKLLIAESEKIVVEACRCLAAIFLSIKQNKEVASIASDAFPQLVVLSSSSILEVAEQAICALANLLLDDEISAQATPEKIIFPVTRVLRDGTIDGRTHAAAAVARLLQCPTADHALFDSINRCETVLALAALLEFSNIDSAAASEVLHALALLSGANEASGLEKPPLAALAEYPHTFIPLVLCAADGAPTLQDKSIEVLSRLCRDQPGILGSVVSKKHGCVASIARRVISSSHLKVKVGGAALLICAAKDNCQEVVESLNDSSLCMSLIRALVGMLQMTSLFSDHGDIDICIHRHPIGEHINAESSSGIAIIYGNIVSIWLLCLLACHDKKSKAFIMEFGALEFLTEKISQYYLASQSDSKEDNIAWVCALLLALLFQDRDIIRSNTAMHCIPVLANLLKSEELSNRYFAAQALTSLVCNGSRGTLLAVANSGAAGGLISLLGCADTDISDFLELSDEFHLVRNPEQISLEKLFRVDDIRVGATSRKAIPALVDLLKPMPDRPGAPFLSLGLLNQLAEDCSPNKLVMVEAGALEALTKYLSLGPQDATEEAATELLGMLFNSAEIRRHESAFGAVNQLVAVLRLGGRNSRYSAAKALENLFSSDHIRNGESARQAVQPLVEILNTGSEREQHASIAALVRLLGDNPSRALAVGDAEMNAVDVLCRILSSNCSVELKGNAAELCGVLFGNTRVRSTMAAARCIEPLVALLVMEFSPAQHSAVRALEKLLDDEQLAEVIAAHGAVVPLISLLFGRNYMLHEAVSRALVKLGRDRPSCKMEMVKAGVIESMLNILEEAPDFLCAAFAELLRILTNNADIAKGPSAAKVLVPFFSLLVKPEIGPDGQHSVLQVLVNILEQPQCRVDYNLTPHQAVEPVISLLDSPTQPVQQLAAELLSHLLLEEHLQKDPVTEQAVGPLIQILGSGVHVLQQRAIKALVNISLTWPNTIAKEGGVYELSKVILQADPPLPYALWESAASVLSSILQYSSEYFLEVPVAVLVQLLRSGTESTVIGALNALLVLESDDSTSAEAMVESGAVEALLELLKNHQCEETAARLLETLLNNTKIRETKAAKSSISPLSMYLLDPQTQSQQGRLLAALALGDLFQNEGLARTTDAVSACRALVNLLEEQPTEEMKVVAICALQNLVMYSRPNKRAVAEAGGVQVILDLISSGHSDTSVQAAMFIKLLFSTHTIQEYASSESVRSITAAIEKDLWTSGGANEEYLKALNALLSNFPRLRATEPTTLSIPHLVTSLKTGSEATQEAALDSLFLLRQAWSACPIEVFKAQSVAASEAIPMLQYLIQSGPPRFQEKAELLLQCLPGTLTVTIKRGSNLRQSVGNPSVYCKLTLGSSPPRQTKIVSTGPTPEWDDAFAWAFDTPPKGQKLHISCKNKSKIGKSSFGKVTIQIDRVVMMGSVAGDYTLLPVSKSGPPRTIEIEFQWSNK</sequence>
<dbReference type="InterPro" id="IPR016024">
    <property type="entry name" value="ARM-type_fold"/>
</dbReference>
<evidence type="ECO:0000259" key="4">
    <source>
        <dbReference type="PROSITE" id="PS50004"/>
    </source>
</evidence>
<evidence type="ECO:0000256" key="2">
    <source>
        <dbReference type="SAM" id="Coils"/>
    </source>
</evidence>
<dbReference type="InterPro" id="IPR035892">
    <property type="entry name" value="C2_domain_sf"/>
</dbReference>
<dbReference type="InterPro" id="IPR044297">
    <property type="entry name" value="CSI1/2/3"/>
</dbReference>
<dbReference type="SUPFAM" id="SSF48371">
    <property type="entry name" value="ARM repeat"/>
    <property type="match status" value="7"/>
</dbReference>
<accession>A0A8T3AEB2</accession>
<keyword evidence="2" id="KW-0175">Coiled coil</keyword>
<feature type="coiled-coil region" evidence="2">
    <location>
        <begin position="543"/>
        <end position="570"/>
    </location>
</feature>
<dbReference type="SMART" id="SM00239">
    <property type="entry name" value="C2"/>
    <property type="match status" value="1"/>
</dbReference>
<dbReference type="InterPro" id="IPR011989">
    <property type="entry name" value="ARM-like"/>
</dbReference>
<dbReference type="GO" id="GO:0008017">
    <property type="term" value="F:microtubule binding"/>
    <property type="evidence" value="ECO:0007669"/>
    <property type="project" value="InterPro"/>
</dbReference>
<evidence type="ECO:0000256" key="1">
    <source>
        <dbReference type="PROSITE-ProRule" id="PRU00259"/>
    </source>
</evidence>
<dbReference type="CDD" id="cd00030">
    <property type="entry name" value="C2"/>
    <property type="match status" value="1"/>
</dbReference>
<dbReference type="Gene3D" id="1.25.10.10">
    <property type="entry name" value="Leucine-rich Repeat Variant"/>
    <property type="match status" value="8"/>
</dbReference>
<feature type="region of interest" description="Disordered" evidence="3">
    <location>
        <begin position="274"/>
        <end position="300"/>
    </location>
</feature>
<evidence type="ECO:0000313" key="5">
    <source>
        <dbReference type="EMBL" id="KAI0494717.1"/>
    </source>
</evidence>
<keyword evidence="6" id="KW-1185">Reference proteome</keyword>
<feature type="repeat" description="ARM" evidence="1">
    <location>
        <begin position="782"/>
        <end position="824"/>
    </location>
</feature>
<dbReference type="SUPFAM" id="SSF49562">
    <property type="entry name" value="C2 domain (Calcium/lipid-binding domain, CaLB)"/>
    <property type="match status" value="1"/>
</dbReference>
<dbReference type="GO" id="GO:0051211">
    <property type="term" value="P:anisotropic cell growth"/>
    <property type="evidence" value="ECO:0007669"/>
    <property type="project" value="InterPro"/>
</dbReference>
<gene>
    <name evidence="5" type="ORF">KFK09_024860</name>
</gene>
<dbReference type="PANTHER" id="PTHR46369:SF2">
    <property type="entry name" value="PROTEIN CELLULOSE SYNTHASE INTERACTIVE 1"/>
    <property type="match status" value="1"/>
</dbReference>
<dbReference type="SMR" id="A0A8T3AEB2"/>
<dbReference type="InterPro" id="IPR000225">
    <property type="entry name" value="Armadillo"/>
</dbReference>
<dbReference type="OrthoDB" id="7537227at2759"/>
<comment type="caution">
    <text evidence="5">The sequence shown here is derived from an EMBL/GenBank/DDBJ whole genome shotgun (WGS) entry which is preliminary data.</text>
</comment>
<dbReference type="SMART" id="SM00185">
    <property type="entry name" value="ARM"/>
    <property type="match status" value="18"/>
</dbReference>
<organism evidence="5 6">
    <name type="scientific">Dendrobium nobile</name>
    <name type="common">Orchid</name>
    <dbReference type="NCBI Taxonomy" id="94219"/>
    <lineage>
        <taxon>Eukaryota</taxon>
        <taxon>Viridiplantae</taxon>
        <taxon>Streptophyta</taxon>
        <taxon>Embryophyta</taxon>
        <taxon>Tracheophyta</taxon>
        <taxon>Spermatophyta</taxon>
        <taxon>Magnoliopsida</taxon>
        <taxon>Liliopsida</taxon>
        <taxon>Asparagales</taxon>
        <taxon>Orchidaceae</taxon>
        <taxon>Epidendroideae</taxon>
        <taxon>Malaxideae</taxon>
        <taxon>Dendrobiinae</taxon>
        <taxon>Dendrobium</taxon>
    </lineage>
</organism>
<dbReference type="EMBL" id="JAGYWB010000017">
    <property type="protein sequence ID" value="KAI0494717.1"/>
    <property type="molecule type" value="Genomic_DNA"/>
</dbReference>
<evidence type="ECO:0000313" key="6">
    <source>
        <dbReference type="Proteomes" id="UP000829196"/>
    </source>
</evidence>
<reference evidence="5" key="1">
    <citation type="journal article" date="2022" name="Front. Genet.">
        <title>Chromosome-Scale Assembly of the Dendrobium nobile Genome Provides Insights Into the Molecular Mechanism of the Biosynthesis of the Medicinal Active Ingredient of Dendrobium.</title>
        <authorList>
            <person name="Xu Q."/>
            <person name="Niu S.-C."/>
            <person name="Li K.-L."/>
            <person name="Zheng P.-J."/>
            <person name="Zhang X.-J."/>
            <person name="Jia Y."/>
            <person name="Liu Y."/>
            <person name="Niu Y.-X."/>
            <person name="Yu L.-H."/>
            <person name="Chen D.-F."/>
            <person name="Zhang G.-Q."/>
        </authorList>
    </citation>
    <scope>NUCLEOTIDE SEQUENCE</scope>
    <source>
        <tissue evidence="5">Leaf</tissue>
    </source>
</reference>
<protein>
    <recommendedName>
        <fullName evidence="4">C2 domain-containing protein</fullName>
    </recommendedName>
</protein>
<name>A0A8T3AEB2_DENNO</name>
<evidence type="ECO:0000256" key="3">
    <source>
        <dbReference type="SAM" id="MobiDB-lite"/>
    </source>
</evidence>
<dbReference type="Proteomes" id="UP000829196">
    <property type="component" value="Unassembled WGS sequence"/>
</dbReference>
<dbReference type="PANTHER" id="PTHR46369">
    <property type="entry name" value="PROTEIN CELLULOSE SYNTHASE INTERACTIVE 1"/>
    <property type="match status" value="1"/>
</dbReference>
<dbReference type="Gene3D" id="2.60.40.150">
    <property type="entry name" value="C2 domain"/>
    <property type="match status" value="1"/>
</dbReference>
<feature type="domain" description="C2" evidence="4">
    <location>
        <begin position="2252"/>
        <end position="2369"/>
    </location>
</feature>
<dbReference type="GO" id="GO:2001006">
    <property type="term" value="P:regulation of cellulose biosynthetic process"/>
    <property type="evidence" value="ECO:0007669"/>
    <property type="project" value="InterPro"/>
</dbReference>
<feature type="repeat" description="ARM" evidence="1">
    <location>
        <begin position="1437"/>
        <end position="1481"/>
    </location>
</feature>
<proteinExistence type="predicted"/>
<dbReference type="InterPro" id="IPR000008">
    <property type="entry name" value="C2_dom"/>
</dbReference>